<dbReference type="GO" id="GO:0005681">
    <property type="term" value="C:spliceosomal complex"/>
    <property type="evidence" value="ECO:0007669"/>
    <property type="project" value="TreeGrafter"/>
</dbReference>
<feature type="compositionally biased region" description="Basic and acidic residues" evidence="6">
    <location>
        <begin position="719"/>
        <end position="737"/>
    </location>
</feature>
<accession>A0A1D2JL41</accession>
<reference evidence="9 10" key="1">
    <citation type="submission" date="2016-06" db="EMBL/GenBank/DDBJ databases">
        <authorList>
            <person name="Kjaerup R.B."/>
            <person name="Dalgaard T.S."/>
            <person name="Juul-Madsen H.R."/>
        </authorList>
    </citation>
    <scope>NUCLEOTIDE SEQUENCE [LARGE SCALE GENOMIC DNA]</scope>
    <source>
        <strain evidence="9 10">Pb300</strain>
    </source>
</reference>
<dbReference type="SMART" id="SM00582">
    <property type="entry name" value="RPR"/>
    <property type="match status" value="1"/>
</dbReference>
<comment type="subcellular location">
    <subcellularLocation>
        <location evidence="1">Nucleus</location>
    </subcellularLocation>
</comment>
<dbReference type="PANTHER" id="PTHR23148">
    <property type="entry name" value="SERINE/ARGININE REGULATED NUCLEAR MATRIX PROTEIN"/>
    <property type="match status" value="1"/>
</dbReference>
<feature type="domain" description="CID" evidence="8">
    <location>
        <begin position="1"/>
        <end position="206"/>
    </location>
</feature>
<evidence type="ECO:0000256" key="4">
    <source>
        <dbReference type="ARBA" id="ARBA00023242"/>
    </source>
</evidence>
<dbReference type="InterPro" id="IPR035979">
    <property type="entry name" value="RBD_domain_sf"/>
</dbReference>
<protein>
    <recommendedName>
        <fullName evidence="11">RNA binding protein Nrd1</fullName>
    </recommendedName>
</protein>
<dbReference type="Proteomes" id="UP000242814">
    <property type="component" value="Unassembled WGS sequence"/>
</dbReference>
<feature type="compositionally biased region" description="Gly residues" evidence="6">
    <location>
        <begin position="758"/>
        <end position="775"/>
    </location>
</feature>
<evidence type="ECO:0000256" key="3">
    <source>
        <dbReference type="ARBA" id="ARBA00022884"/>
    </source>
</evidence>
<feature type="compositionally biased region" description="Basic and acidic residues" evidence="6">
    <location>
        <begin position="474"/>
        <end position="520"/>
    </location>
</feature>
<feature type="compositionally biased region" description="Basic and acidic residues" evidence="6">
    <location>
        <begin position="439"/>
        <end position="459"/>
    </location>
</feature>
<feature type="compositionally biased region" description="Low complexity" evidence="6">
    <location>
        <begin position="831"/>
        <end position="840"/>
    </location>
</feature>
<dbReference type="Gene3D" id="1.25.40.90">
    <property type="match status" value="2"/>
</dbReference>
<dbReference type="Pfam" id="PF21380">
    <property type="entry name" value="Nrd1-Seb1_dom2"/>
    <property type="match status" value="1"/>
</dbReference>
<evidence type="ECO:0008006" key="11">
    <source>
        <dbReference type="Google" id="ProtNLM"/>
    </source>
</evidence>
<sequence>MSSAVAELDGYLQSMLALKAPGASGSKVQSINALCAANVQSESVLVQKIYTHFKRAPATHKLGVLYVVDSVTRHWLESARKAGQSVGSGAPDGTFAAGVNRMTELLPVLMTDIINNAPEDHKVRVLLDTMQMQTKDISSRKLQLHYKEVVHNGIIPSVSDGRASTLEKKHSPLHDKIKKLVDIWERGYTFPADMISSFKEKLTAPVSQNLQSTTPEGSPAPNFIPIGGSQQAAPSSSATVPDTSSILKALADMAKSNTAAPASTSGVPAQTSSHSIYNTQTSVPQPVPASVDQAAQQPNGRAVNPYAVGNLANQFAGLSNMAQNPNMFPNQTQTPANAGNPLAAAAAAAAAAQNPLAALMPQAGALPPDTLQQLSLLQLMAAQGIPQEQWATALQILSLSNSANTGMANVNPAAALAAFSQQPAASQNNAWGSQPQDPSSRDRDRDHRGRDHSDRDDYVRSPQGGYRRRSRSPGWDRRRDVSPPRRRDSPVYGEYHGDSPGRNRDPRDARGRRAPGEYRQRSPPGRRRRSPTPPRKETALPPPGPKFLEWDYSIGQGNIRVLSRTLFVGGVTSSESHLRSLFGRYGIVQTCIVNIDKRHAFVKMINRRDAVTAREGMEQYKSGDMQLRTRWGVGFGPRDCSDYQTGISVIPIERLTDADRKWMLSAEYGGTGGKPIESFMVVEEPDIEIGAGVSSKAISRRMATDQGGKRGPQSTRTNVEPERFRRPNRGPMDDGHGHGPAHGGYGGHGSHGHNQGHGHAGQGSNGSGHGNGSGDRNGDRSECDGSSSANNANAIGVPPPVPGFGFSFPGMPMFPPGFMLPGATGAGAQGQQGQRQGQAAESSSTPGQG</sequence>
<dbReference type="InterPro" id="IPR008942">
    <property type="entry name" value="ENTH_VHS"/>
</dbReference>
<dbReference type="FunFam" id="3.30.70.330:FF:000397">
    <property type="entry name" value="RNA binding protein Nrd1"/>
    <property type="match status" value="1"/>
</dbReference>
<dbReference type="GO" id="GO:0003723">
    <property type="term" value="F:RNA binding"/>
    <property type="evidence" value="ECO:0007669"/>
    <property type="project" value="UniProtKB-UniRule"/>
</dbReference>
<dbReference type="SUPFAM" id="SSF48464">
    <property type="entry name" value="ENTH/VHS domain"/>
    <property type="match status" value="1"/>
</dbReference>
<feature type="compositionally biased region" description="Polar residues" evidence="6">
    <location>
        <begin position="206"/>
        <end position="216"/>
    </location>
</feature>
<feature type="region of interest" description="Disordered" evidence="6">
    <location>
        <begin position="206"/>
        <end position="240"/>
    </location>
</feature>
<dbReference type="InterPro" id="IPR006569">
    <property type="entry name" value="CID_dom"/>
</dbReference>
<feature type="compositionally biased region" description="Low complexity" evidence="6">
    <location>
        <begin position="808"/>
        <end position="823"/>
    </location>
</feature>
<proteinExistence type="predicted"/>
<feature type="compositionally biased region" description="Low complexity" evidence="6">
    <location>
        <begin position="419"/>
        <end position="438"/>
    </location>
</feature>
<dbReference type="InterPro" id="IPR012677">
    <property type="entry name" value="Nucleotide-bd_a/b_plait_sf"/>
</dbReference>
<keyword evidence="2" id="KW-0597">Phosphoprotein</keyword>
<dbReference type="GO" id="GO:0048024">
    <property type="term" value="P:regulation of mRNA splicing, via spliceosome"/>
    <property type="evidence" value="ECO:0007669"/>
    <property type="project" value="TreeGrafter"/>
</dbReference>
<evidence type="ECO:0000256" key="2">
    <source>
        <dbReference type="ARBA" id="ARBA00022553"/>
    </source>
</evidence>
<dbReference type="CDD" id="cd16984">
    <property type="entry name" value="CID_Nrd1_like"/>
    <property type="match status" value="1"/>
</dbReference>
<keyword evidence="4" id="KW-0539">Nucleus</keyword>
<dbReference type="VEuPathDB" id="FungiDB:PABG_07318"/>
<dbReference type="AlphaFoldDB" id="A0A1D2JL41"/>
<dbReference type="GO" id="GO:0031124">
    <property type="term" value="P:mRNA 3'-end processing"/>
    <property type="evidence" value="ECO:0007669"/>
    <property type="project" value="UniProtKB-ARBA"/>
</dbReference>
<feature type="region of interest" description="Disordered" evidence="6">
    <location>
        <begin position="808"/>
        <end position="849"/>
    </location>
</feature>
<feature type="domain" description="RRM" evidence="7">
    <location>
        <begin position="564"/>
        <end position="634"/>
    </location>
</feature>
<feature type="compositionally biased region" description="Low complexity" evidence="6">
    <location>
        <begin position="229"/>
        <end position="238"/>
    </location>
</feature>
<keyword evidence="3 5" id="KW-0694">RNA-binding</keyword>
<feature type="compositionally biased region" description="Gly residues" evidence="6">
    <location>
        <begin position="738"/>
        <end position="749"/>
    </location>
</feature>
<dbReference type="Gene3D" id="3.30.70.330">
    <property type="match status" value="1"/>
</dbReference>
<dbReference type="EMBL" id="LZYO01000039">
    <property type="protein sequence ID" value="ODH40660.1"/>
    <property type="molecule type" value="Genomic_DNA"/>
</dbReference>
<evidence type="ECO:0000313" key="10">
    <source>
        <dbReference type="Proteomes" id="UP000242814"/>
    </source>
</evidence>
<dbReference type="GO" id="GO:0010629">
    <property type="term" value="P:negative regulation of gene expression"/>
    <property type="evidence" value="ECO:0007669"/>
    <property type="project" value="UniProtKB-ARBA"/>
</dbReference>
<evidence type="ECO:0000256" key="5">
    <source>
        <dbReference type="PROSITE-ProRule" id="PRU00176"/>
    </source>
</evidence>
<dbReference type="SUPFAM" id="SSF54928">
    <property type="entry name" value="RNA-binding domain, RBD"/>
    <property type="match status" value="1"/>
</dbReference>
<evidence type="ECO:0000256" key="6">
    <source>
        <dbReference type="SAM" id="MobiDB-lite"/>
    </source>
</evidence>
<feature type="region of interest" description="Disordered" evidence="6">
    <location>
        <begin position="419"/>
        <end position="545"/>
    </location>
</feature>
<name>A0A1D2JL41_PARBR</name>
<dbReference type="InterPro" id="IPR000504">
    <property type="entry name" value="RRM_dom"/>
</dbReference>
<evidence type="ECO:0000313" key="9">
    <source>
        <dbReference type="EMBL" id="ODH40660.1"/>
    </source>
</evidence>
<evidence type="ECO:0000256" key="1">
    <source>
        <dbReference type="ARBA" id="ARBA00004123"/>
    </source>
</evidence>
<dbReference type="PANTHER" id="PTHR23148:SF0">
    <property type="entry name" value="SERINE_ARGININE REPETITIVE MATRIX PROTEIN 1"/>
    <property type="match status" value="1"/>
</dbReference>
<dbReference type="VEuPathDB" id="FungiDB:PADG_08388"/>
<evidence type="ECO:0000259" key="7">
    <source>
        <dbReference type="PROSITE" id="PS50102"/>
    </source>
</evidence>
<dbReference type="PROSITE" id="PS51391">
    <property type="entry name" value="CID"/>
    <property type="match status" value="1"/>
</dbReference>
<feature type="region of interest" description="Disordered" evidence="6">
    <location>
        <begin position="698"/>
        <end position="796"/>
    </location>
</feature>
<feature type="compositionally biased region" description="Polar residues" evidence="6">
    <location>
        <begin position="784"/>
        <end position="793"/>
    </location>
</feature>
<dbReference type="GO" id="GO:0006369">
    <property type="term" value="P:termination of RNA polymerase II transcription"/>
    <property type="evidence" value="ECO:0007669"/>
    <property type="project" value="UniProtKB-ARBA"/>
</dbReference>
<dbReference type="Pfam" id="PF00076">
    <property type="entry name" value="RRM_1"/>
    <property type="match status" value="1"/>
</dbReference>
<dbReference type="SMART" id="SM00360">
    <property type="entry name" value="RRM"/>
    <property type="match status" value="1"/>
</dbReference>
<gene>
    <name evidence="9" type="ORF">ACO22_01554</name>
</gene>
<comment type="caution">
    <text evidence="9">The sequence shown here is derived from an EMBL/GenBank/DDBJ whole genome shotgun (WGS) entry which is preliminary data.</text>
</comment>
<dbReference type="InterPro" id="IPR048892">
    <property type="entry name" value="Nrd1_Seb1_dom2"/>
</dbReference>
<dbReference type="PROSITE" id="PS50102">
    <property type="entry name" value="RRM"/>
    <property type="match status" value="1"/>
</dbReference>
<dbReference type="GO" id="GO:0031126">
    <property type="term" value="P:sno(s)RNA 3'-end processing"/>
    <property type="evidence" value="ECO:0007669"/>
    <property type="project" value="UniProtKB-ARBA"/>
</dbReference>
<dbReference type="FunFam" id="1.25.40.90:FF:000026">
    <property type="entry name" value="RNA binding protein Nrd1"/>
    <property type="match status" value="1"/>
</dbReference>
<dbReference type="InterPro" id="IPR052225">
    <property type="entry name" value="Ser/Arg_repetitive_matrix"/>
</dbReference>
<evidence type="ECO:0000259" key="8">
    <source>
        <dbReference type="PROSITE" id="PS51391"/>
    </source>
</evidence>
<organism evidence="9 10">
    <name type="scientific">Paracoccidioides brasiliensis</name>
    <dbReference type="NCBI Taxonomy" id="121759"/>
    <lineage>
        <taxon>Eukaryota</taxon>
        <taxon>Fungi</taxon>
        <taxon>Dikarya</taxon>
        <taxon>Ascomycota</taxon>
        <taxon>Pezizomycotina</taxon>
        <taxon>Eurotiomycetes</taxon>
        <taxon>Eurotiomycetidae</taxon>
        <taxon>Onygenales</taxon>
        <taxon>Ajellomycetaceae</taxon>
        <taxon>Paracoccidioides</taxon>
    </lineage>
</organism>